<reference evidence="1" key="2">
    <citation type="submission" date="2020-09" db="EMBL/GenBank/DDBJ databases">
        <authorList>
            <person name="Sun Q."/>
            <person name="Zhou Y."/>
        </authorList>
    </citation>
    <scope>NUCLEOTIDE SEQUENCE</scope>
    <source>
        <strain evidence="1">CGMCC 1.15454</strain>
    </source>
</reference>
<keyword evidence="2" id="KW-1185">Reference proteome</keyword>
<dbReference type="EMBL" id="BMJD01000012">
    <property type="protein sequence ID" value="GGB41891.1"/>
    <property type="molecule type" value="Genomic_DNA"/>
</dbReference>
<dbReference type="Proteomes" id="UP000621492">
    <property type="component" value="Unassembled WGS sequence"/>
</dbReference>
<protein>
    <submittedName>
        <fullName evidence="1">Uncharacterized protein</fullName>
    </submittedName>
</protein>
<organism evidence="1 2">
    <name type="scientific">Lentibacillus populi</name>
    <dbReference type="NCBI Taxonomy" id="1827502"/>
    <lineage>
        <taxon>Bacteria</taxon>
        <taxon>Bacillati</taxon>
        <taxon>Bacillota</taxon>
        <taxon>Bacilli</taxon>
        <taxon>Bacillales</taxon>
        <taxon>Bacillaceae</taxon>
        <taxon>Lentibacillus</taxon>
    </lineage>
</organism>
<comment type="caution">
    <text evidence="1">The sequence shown here is derived from an EMBL/GenBank/DDBJ whole genome shotgun (WGS) entry which is preliminary data.</text>
</comment>
<gene>
    <name evidence="1" type="ORF">GCM10011409_19290</name>
</gene>
<proteinExistence type="predicted"/>
<evidence type="ECO:0000313" key="2">
    <source>
        <dbReference type="Proteomes" id="UP000621492"/>
    </source>
</evidence>
<sequence>MENILEWSISNNLNLIEVCIIVQLEKAYPQTFSIEEMVSDTTGQQIVKKNMHSLVAKGFVEQRFDKYRIKDNTYGGK</sequence>
<accession>A0A9W5TY89</accession>
<dbReference type="AlphaFoldDB" id="A0A9W5TY89"/>
<dbReference type="RefSeq" id="WP_188725048.1">
    <property type="nucleotide sequence ID" value="NZ_BMJD01000012.1"/>
</dbReference>
<reference evidence="1" key="1">
    <citation type="journal article" date="2014" name="Int. J. Syst. Evol. Microbiol.">
        <title>Complete genome sequence of Corynebacterium casei LMG S-19264T (=DSM 44701T), isolated from a smear-ripened cheese.</title>
        <authorList>
            <consortium name="US DOE Joint Genome Institute (JGI-PGF)"/>
            <person name="Walter F."/>
            <person name="Albersmeier A."/>
            <person name="Kalinowski J."/>
            <person name="Ruckert C."/>
        </authorList>
    </citation>
    <scope>NUCLEOTIDE SEQUENCE</scope>
    <source>
        <strain evidence="1">CGMCC 1.15454</strain>
    </source>
</reference>
<evidence type="ECO:0000313" key="1">
    <source>
        <dbReference type="EMBL" id="GGB41891.1"/>
    </source>
</evidence>
<name>A0A9W5TY89_9BACI</name>